<evidence type="ECO:0000256" key="2">
    <source>
        <dbReference type="SAM" id="MobiDB-lite"/>
    </source>
</evidence>
<gene>
    <name evidence="3" type="ORF">ACHHYP_16941</name>
</gene>
<protein>
    <submittedName>
        <fullName evidence="3">Uncharacterized protein</fullName>
    </submittedName>
</protein>
<sequence length="609" mass="66021">MDALGARCKVDTIAPRRSTGSETSIKTGIQDFEAARHQSRATLVPPTDARSLQAKLDALARQAVTNRAKVDEINDRVGKILEHFDDANAEAMPPDDRLRVENVTSQASHILEAVRASLHQVVMEQADEVEEVATDENLLLPTTDFIQDTLDQSSGQKRRLTSSALQLTKLTSRQRAAYEEKISTLESALSDADHNYDKLQLKNTTLAKDVARLMGETKELKIVQTKLLARLNDAKAEREAALATLRLENETREAVQESIIRGLKRKELQLQRSLREAEERANALANSKKELTTSPSLPEGTDIASPEKHVGASPLCNSSSRMNWMKVSRVYKGAPVVYSHVEAQPTSICSLSPLQCELPGASPKTKQLLQSQATLPHEMPAVVHEKVAHLSATAVVCAAACAEVAQTKENTAAVNATRAGPIASTTAPIGVPFADEQDTPVLLKPQPQLTPGVELTPTTESRKVMFTANTSTQGLVIQNPSSPLATDELYMLHPPMPGDNCSNAAWSLSSSDAVWNGDGHIEVHVRFIGQPPVKPSLSKLQWGFSHEATDAGVTLHVTESRVQMDRDGLLVTLVMQVAACATSSSIRKRPCAAAVLHLEFVHGTLCCSK</sequence>
<dbReference type="Proteomes" id="UP000243579">
    <property type="component" value="Unassembled WGS sequence"/>
</dbReference>
<keyword evidence="4" id="KW-1185">Reference proteome</keyword>
<name>A0A1V9ZDS8_ACHHY</name>
<proteinExistence type="predicted"/>
<comment type="caution">
    <text evidence="3">The sequence shown here is derived from an EMBL/GenBank/DDBJ whole genome shotgun (WGS) entry which is preliminary data.</text>
</comment>
<accession>A0A1V9ZDS8</accession>
<evidence type="ECO:0000256" key="1">
    <source>
        <dbReference type="SAM" id="Coils"/>
    </source>
</evidence>
<dbReference type="OrthoDB" id="10443975at2759"/>
<dbReference type="EMBL" id="JNBR01000153">
    <property type="protein sequence ID" value="OQR96165.1"/>
    <property type="molecule type" value="Genomic_DNA"/>
</dbReference>
<reference evidence="3 4" key="1">
    <citation type="journal article" date="2014" name="Genome Biol. Evol.">
        <title>The secreted proteins of Achlya hypogyna and Thraustotheca clavata identify the ancestral oomycete secretome and reveal gene acquisitions by horizontal gene transfer.</title>
        <authorList>
            <person name="Misner I."/>
            <person name="Blouin N."/>
            <person name="Leonard G."/>
            <person name="Richards T.A."/>
            <person name="Lane C.E."/>
        </authorList>
    </citation>
    <scope>NUCLEOTIDE SEQUENCE [LARGE SCALE GENOMIC DNA]</scope>
    <source>
        <strain evidence="3 4">ATCC 48635</strain>
    </source>
</reference>
<organism evidence="3 4">
    <name type="scientific">Achlya hypogyna</name>
    <name type="common">Oomycete</name>
    <name type="synonym">Protoachlya hypogyna</name>
    <dbReference type="NCBI Taxonomy" id="1202772"/>
    <lineage>
        <taxon>Eukaryota</taxon>
        <taxon>Sar</taxon>
        <taxon>Stramenopiles</taxon>
        <taxon>Oomycota</taxon>
        <taxon>Saprolegniomycetes</taxon>
        <taxon>Saprolegniales</taxon>
        <taxon>Achlyaceae</taxon>
        <taxon>Achlya</taxon>
    </lineage>
</organism>
<feature type="compositionally biased region" description="Basic and acidic residues" evidence="2">
    <location>
        <begin position="279"/>
        <end position="291"/>
    </location>
</feature>
<keyword evidence="1" id="KW-0175">Coiled coil</keyword>
<feature type="coiled-coil region" evidence="1">
    <location>
        <begin position="175"/>
        <end position="202"/>
    </location>
</feature>
<evidence type="ECO:0000313" key="4">
    <source>
        <dbReference type="Proteomes" id="UP000243579"/>
    </source>
</evidence>
<evidence type="ECO:0000313" key="3">
    <source>
        <dbReference type="EMBL" id="OQR96165.1"/>
    </source>
</evidence>
<dbReference type="AlphaFoldDB" id="A0A1V9ZDS8"/>
<feature type="region of interest" description="Disordered" evidence="2">
    <location>
        <begin position="279"/>
        <end position="314"/>
    </location>
</feature>